<proteinExistence type="inferred from homology"/>
<dbReference type="PANTHER" id="PTHR42928">
    <property type="entry name" value="TRICARBOXYLATE-BINDING PROTEIN"/>
    <property type="match status" value="1"/>
</dbReference>
<dbReference type="SUPFAM" id="SSF53850">
    <property type="entry name" value="Periplasmic binding protein-like II"/>
    <property type="match status" value="1"/>
</dbReference>
<feature type="chain" id="PRO_5032496544" evidence="2">
    <location>
        <begin position="29"/>
        <end position="326"/>
    </location>
</feature>
<keyword evidence="4" id="KW-1185">Reference proteome</keyword>
<dbReference type="Gene3D" id="3.40.190.10">
    <property type="entry name" value="Periplasmic binding protein-like II"/>
    <property type="match status" value="1"/>
</dbReference>
<accession>A0A849I9X8</accession>
<evidence type="ECO:0000313" key="4">
    <source>
        <dbReference type="Proteomes" id="UP000564885"/>
    </source>
</evidence>
<dbReference type="Gene3D" id="3.40.190.150">
    <property type="entry name" value="Bordetella uptake gene, domain 1"/>
    <property type="match status" value="1"/>
</dbReference>
<gene>
    <name evidence="3" type="ORF">HJG44_17185</name>
</gene>
<evidence type="ECO:0000256" key="2">
    <source>
        <dbReference type="SAM" id="SignalP"/>
    </source>
</evidence>
<reference evidence="3 4" key="1">
    <citation type="submission" date="2020-04" db="EMBL/GenBank/DDBJ databases">
        <title>Enterovirga sp. isolate from soil.</title>
        <authorList>
            <person name="Chea S."/>
            <person name="Kim D.-U."/>
        </authorList>
    </citation>
    <scope>NUCLEOTIDE SEQUENCE [LARGE SCALE GENOMIC DNA]</scope>
    <source>
        <strain evidence="3 4">DB1703</strain>
    </source>
</reference>
<keyword evidence="2" id="KW-0732">Signal</keyword>
<dbReference type="Pfam" id="PF03401">
    <property type="entry name" value="TctC"/>
    <property type="match status" value="1"/>
</dbReference>
<dbReference type="AlphaFoldDB" id="A0A849I9X8"/>
<comment type="caution">
    <text evidence="3">The sequence shown here is derived from an EMBL/GenBank/DDBJ whole genome shotgun (WGS) entry which is preliminary data.</text>
</comment>
<organism evidence="3 4">
    <name type="scientific">Enterovirga aerilata</name>
    <dbReference type="NCBI Taxonomy" id="2730920"/>
    <lineage>
        <taxon>Bacteria</taxon>
        <taxon>Pseudomonadati</taxon>
        <taxon>Pseudomonadota</taxon>
        <taxon>Alphaproteobacteria</taxon>
        <taxon>Hyphomicrobiales</taxon>
        <taxon>Methylobacteriaceae</taxon>
        <taxon>Enterovirga</taxon>
    </lineage>
</organism>
<dbReference type="InterPro" id="IPR042100">
    <property type="entry name" value="Bug_dom1"/>
</dbReference>
<name>A0A849I9X8_9HYPH</name>
<dbReference type="Proteomes" id="UP000564885">
    <property type="component" value="Unassembled WGS sequence"/>
</dbReference>
<dbReference type="PIRSF" id="PIRSF017082">
    <property type="entry name" value="YflP"/>
    <property type="match status" value="1"/>
</dbReference>
<protein>
    <submittedName>
        <fullName evidence="3">Tripartite tricarboxylate transporter substrate binding protein</fullName>
    </submittedName>
</protein>
<dbReference type="CDD" id="cd07012">
    <property type="entry name" value="PBP2_Bug_TTT"/>
    <property type="match status" value="1"/>
</dbReference>
<feature type="signal peptide" evidence="2">
    <location>
        <begin position="1"/>
        <end position="28"/>
    </location>
</feature>
<evidence type="ECO:0000313" key="3">
    <source>
        <dbReference type="EMBL" id="NNM74111.1"/>
    </source>
</evidence>
<evidence type="ECO:0000256" key="1">
    <source>
        <dbReference type="ARBA" id="ARBA00006987"/>
    </source>
</evidence>
<dbReference type="PANTHER" id="PTHR42928:SF5">
    <property type="entry name" value="BLR1237 PROTEIN"/>
    <property type="match status" value="1"/>
</dbReference>
<dbReference type="RefSeq" id="WP_171219585.1">
    <property type="nucleotide sequence ID" value="NZ_JABEPP010000005.1"/>
</dbReference>
<dbReference type="EMBL" id="JABEPP010000005">
    <property type="protein sequence ID" value="NNM74111.1"/>
    <property type="molecule type" value="Genomic_DNA"/>
</dbReference>
<comment type="similarity">
    <text evidence="1">Belongs to the UPF0065 (bug) family.</text>
</comment>
<dbReference type="InterPro" id="IPR005064">
    <property type="entry name" value="BUG"/>
</dbReference>
<sequence length="326" mass="33837">MIPFGLRKTTVALLAAAAVLAGAGTGRAGEYPERLVRIIVPFGAGGGVDALARAVAQELTTALGQSVIVENRGGAGGNVGIAAVARSEPDGYTLLVTSNAVVTNPALYNPAPFDPIKDLAPVTELGTTPDLIVVPAASPLKDLAQVVRESKEKPGKFTYGSGARGASPHLMVERLQKAAGIRMVHVPYSGAGPNIQALLANTTDMSTSSYSSVKGQVDAGLIRPLFHAGPARLPDLPNVPTLKELGYDIVSETFIAMFAPAGTDTKIVERLSKAVLAALEKPSVRDAIEKTGVVITASGPEALRERVVREVPIWAETVAETGLRQP</sequence>